<name>A0A9Q9B0Z5_9PEZI</name>
<reference evidence="2" key="1">
    <citation type="submission" date="2022-06" db="EMBL/GenBank/DDBJ databases">
        <title>Complete genome sequences of two strains of the flax pathogen Septoria linicola.</title>
        <authorList>
            <person name="Lapalu N."/>
            <person name="Simon A."/>
            <person name="Demenou B."/>
            <person name="Paumier D."/>
            <person name="Guillot M.-P."/>
            <person name="Gout L."/>
            <person name="Valade R."/>
        </authorList>
    </citation>
    <scope>NUCLEOTIDE SEQUENCE</scope>
    <source>
        <strain evidence="2">SE15195</strain>
    </source>
</reference>
<evidence type="ECO:0000313" key="3">
    <source>
        <dbReference type="Proteomes" id="UP001056384"/>
    </source>
</evidence>
<sequence>MNPVILEEDFYYERVSQQVAKCRDDAARIAVLKQHLTDRVRPNNQAVLNIFAHARYFQDTFPEQYEAFVREFAWQRELHMQLDMVKSQLSKEQKLVQKISELWPEWDWRIAGRTDRTPEFYSNRMLDSLRWIAGREDNWAAVMARLCEIARGRLQNRINAFGQPRTATITASDLAVLVDEMRLAPPAIQSPPPPPASQNPAAARNANRRRRPKVLRSARDAWKRQHRGEEDDVEIGRAGSAAPLGDDSSSRVSFDPDGDSGDELDPSTRRSPSPPPPRNARPRPRRPNRSNTNDPPRLRAQYGRLLRDLRRQATLEDDAISAEANLARLVDLFQRRRTTQQAMQSVQQLLDNFPPHWQ</sequence>
<protein>
    <submittedName>
        <fullName evidence="2">Uncharacterized protein</fullName>
    </submittedName>
</protein>
<evidence type="ECO:0000256" key="1">
    <source>
        <dbReference type="SAM" id="MobiDB-lite"/>
    </source>
</evidence>
<dbReference type="EMBL" id="CP099432">
    <property type="protein sequence ID" value="USW59722.1"/>
    <property type="molecule type" value="Genomic_DNA"/>
</dbReference>
<feature type="compositionally biased region" description="Basic residues" evidence="1">
    <location>
        <begin position="206"/>
        <end position="216"/>
    </location>
</feature>
<organism evidence="2 3">
    <name type="scientific">Septoria linicola</name>
    <dbReference type="NCBI Taxonomy" id="215465"/>
    <lineage>
        <taxon>Eukaryota</taxon>
        <taxon>Fungi</taxon>
        <taxon>Dikarya</taxon>
        <taxon>Ascomycota</taxon>
        <taxon>Pezizomycotina</taxon>
        <taxon>Dothideomycetes</taxon>
        <taxon>Dothideomycetidae</taxon>
        <taxon>Mycosphaerellales</taxon>
        <taxon>Mycosphaerellaceae</taxon>
        <taxon>Septoria</taxon>
    </lineage>
</organism>
<proteinExistence type="predicted"/>
<feature type="region of interest" description="Disordered" evidence="1">
    <location>
        <begin position="185"/>
        <end position="299"/>
    </location>
</feature>
<evidence type="ECO:0000313" key="2">
    <source>
        <dbReference type="EMBL" id="USW59722.1"/>
    </source>
</evidence>
<keyword evidence="3" id="KW-1185">Reference proteome</keyword>
<feature type="compositionally biased region" description="Acidic residues" evidence="1">
    <location>
        <begin position="256"/>
        <end position="265"/>
    </location>
</feature>
<dbReference type="AlphaFoldDB" id="A0A9Q9B0Z5"/>
<accession>A0A9Q9B0Z5</accession>
<dbReference type="Proteomes" id="UP001056384">
    <property type="component" value="Chromosome 15"/>
</dbReference>
<gene>
    <name evidence="2" type="ORF">Slin15195_G130410</name>
</gene>
<feature type="compositionally biased region" description="Pro residues" evidence="1">
    <location>
        <begin position="188"/>
        <end position="197"/>
    </location>
</feature>
<feature type="compositionally biased region" description="Basic and acidic residues" evidence="1">
    <location>
        <begin position="217"/>
        <end position="229"/>
    </location>
</feature>